<protein>
    <submittedName>
        <fullName evidence="1">Uncharacterized protein</fullName>
    </submittedName>
</protein>
<organism evidence="1 2">
    <name type="scientific">Chitinophaga filiformis</name>
    <name type="common">Myxococcus filiformis</name>
    <name type="synonym">Flexibacter filiformis</name>
    <dbReference type="NCBI Taxonomy" id="104663"/>
    <lineage>
        <taxon>Bacteria</taxon>
        <taxon>Pseudomonadati</taxon>
        <taxon>Bacteroidota</taxon>
        <taxon>Chitinophagia</taxon>
        <taxon>Chitinophagales</taxon>
        <taxon>Chitinophagaceae</taxon>
        <taxon>Chitinophaga</taxon>
    </lineage>
</organism>
<name>A0A1G8AH40_CHIFI</name>
<sequence>MKYLILLTTFSFMLSKCDAQQKDTGASEPVNILSPAFPFVVDVNRKNIILPDSLGGMESKGIAALAILIDSTGNFDGFNIKKLSINRFGTNIVDFVNVNGPSEVMKQTAYPAAVARYHHLLAKSIIPVKIKRNPSAKPEPLNEFILIVRFGRD</sequence>
<evidence type="ECO:0000313" key="1">
    <source>
        <dbReference type="EMBL" id="SDH19640.1"/>
    </source>
</evidence>
<dbReference type="AlphaFoldDB" id="A0A1G8AH40"/>
<dbReference type="RefSeq" id="WP_089837087.1">
    <property type="nucleotide sequence ID" value="NZ_FNBN01000009.1"/>
</dbReference>
<accession>A0A1G8AH40</accession>
<gene>
    <name evidence="1" type="ORF">SAMN04488121_109233</name>
</gene>
<evidence type="ECO:0000313" key="2">
    <source>
        <dbReference type="Proteomes" id="UP000199045"/>
    </source>
</evidence>
<proteinExistence type="predicted"/>
<reference evidence="2" key="1">
    <citation type="submission" date="2016-10" db="EMBL/GenBank/DDBJ databases">
        <authorList>
            <person name="Varghese N."/>
            <person name="Submissions S."/>
        </authorList>
    </citation>
    <scope>NUCLEOTIDE SEQUENCE [LARGE SCALE GENOMIC DNA]</scope>
    <source>
        <strain evidence="2">DSM 527</strain>
    </source>
</reference>
<dbReference type="Proteomes" id="UP000199045">
    <property type="component" value="Unassembled WGS sequence"/>
</dbReference>
<dbReference type="EMBL" id="FNBN01000009">
    <property type="protein sequence ID" value="SDH19640.1"/>
    <property type="molecule type" value="Genomic_DNA"/>
</dbReference>